<feature type="signal peptide" evidence="5">
    <location>
        <begin position="1"/>
        <end position="27"/>
    </location>
</feature>
<dbReference type="InterPro" id="IPR007110">
    <property type="entry name" value="Ig-like_dom"/>
</dbReference>
<dbReference type="GO" id="GO:0005886">
    <property type="term" value="C:plasma membrane"/>
    <property type="evidence" value="ECO:0007669"/>
    <property type="project" value="TreeGrafter"/>
</dbReference>
<protein>
    <recommendedName>
        <fullName evidence="6">Ig-like domain-containing protein</fullName>
    </recommendedName>
</protein>
<dbReference type="InterPro" id="IPR050671">
    <property type="entry name" value="CD300_family_receptors"/>
</dbReference>
<dbReference type="PANTHER" id="PTHR11860">
    <property type="entry name" value="POLYMERIC-IMMUNOGLOBULIN RECEPTOR"/>
    <property type="match status" value="1"/>
</dbReference>
<dbReference type="CDD" id="cd05716">
    <property type="entry name" value="IgV_pIgR_like"/>
    <property type="match status" value="1"/>
</dbReference>
<comment type="subcellular location">
    <subcellularLocation>
        <location evidence="1">Membrane</location>
    </subcellularLocation>
</comment>
<feature type="domain" description="Ig-like" evidence="6">
    <location>
        <begin position="23"/>
        <end position="128"/>
    </location>
</feature>
<evidence type="ECO:0000313" key="7">
    <source>
        <dbReference type="EMBL" id="KAG9333001.1"/>
    </source>
</evidence>
<evidence type="ECO:0000256" key="2">
    <source>
        <dbReference type="ARBA" id="ARBA00022692"/>
    </source>
</evidence>
<organism evidence="7 8">
    <name type="scientific">Albula glossodonta</name>
    <name type="common">roundjaw bonefish</name>
    <dbReference type="NCBI Taxonomy" id="121402"/>
    <lineage>
        <taxon>Eukaryota</taxon>
        <taxon>Metazoa</taxon>
        <taxon>Chordata</taxon>
        <taxon>Craniata</taxon>
        <taxon>Vertebrata</taxon>
        <taxon>Euteleostomi</taxon>
        <taxon>Actinopterygii</taxon>
        <taxon>Neopterygii</taxon>
        <taxon>Teleostei</taxon>
        <taxon>Albuliformes</taxon>
        <taxon>Albulidae</taxon>
        <taxon>Albula</taxon>
    </lineage>
</organism>
<reference evidence="7" key="1">
    <citation type="thesis" date="2021" institute="BYU ScholarsArchive" country="Provo, UT, USA">
        <title>Applications of and Algorithms for Genome Assembly and Genomic Analyses with an Emphasis on Marine Teleosts.</title>
        <authorList>
            <person name="Pickett B.D."/>
        </authorList>
    </citation>
    <scope>NUCLEOTIDE SEQUENCE</scope>
    <source>
        <strain evidence="7">HI-2016</strain>
    </source>
</reference>
<keyword evidence="5" id="KW-0732">Signal</keyword>
<keyword evidence="2" id="KW-0812">Transmembrane</keyword>
<evidence type="ECO:0000256" key="4">
    <source>
        <dbReference type="SAM" id="MobiDB-lite"/>
    </source>
</evidence>
<dbReference type="PANTHER" id="PTHR11860:SF87">
    <property type="entry name" value="CMRF35-LIKE MOLECULE 8"/>
    <property type="match status" value="1"/>
</dbReference>
<dbReference type="OrthoDB" id="8920197at2759"/>
<keyword evidence="8" id="KW-1185">Reference proteome</keyword>
<feature type="chain" id="PRO_5035841678" description="Ig-like domain-containing protein" evidence="5">
    <location>
        <begin position="28"/>
        <end position="470"/>
    </location>
</feature>
<name>A0A8T2N3G5_9TELE</name>
<feature type="domain" description="Ig-like" evidence="6">
    <location>
        <begin position="159"/>
        <end position="290"/>
    </location>
</feature>
<dbReference type="InterPro" id="IPR013106">
    <property type="entry name" value="Ig_V-set"/>
</dbReference>
<dbReference type="EMBL" id="JAFBMS010000223">
    <property type="protein sequence ID" value="KAG9333001.1"/>
    <property type="molecule type" value="Genomic_DNA"/>
</dbReference>
<dbReference type="AlphaFoldDB" id="A0A8T2N3G5"/>
<dbReference type="InterPro" id="IPR036179">
    <property type="entry name" value="Ig-like_dom_sf"/>
</dbReference>
<sequence length="470" mass="51232">MHVHTHCTHMDNLLLLFFLTSLPAVLSVQTESRVTAQRGGSVSIPCRYDQKYRDSVKYWCRGVLWGTCAVLVRTDSPQRRGDVSITDDPAQLVFTVTMGNLQVRDTNKYWCAVKIKGYGTPDDKAGVFLSVTSGTPPPPPSALSTLSGLTQPSASLATPQAVLSVQTESRVTAQRGGSVSIPCRYDQKYRDSVKYWCRGVLNSFAPDNPTNANLQVHTNRRLWGLQADSDNICFSSTNSAVNCPNSTLPSADYTLYIFNSRSSCCFVIHPADYAIARCSVNNSYSTLTVSPRRPKVAVPTSHSVLPATSSASVTGPKGDTTLESLGPKRYSSAAPVHLVTETEFNTQTFLVTMKTVTNTTSSKVSSGSRITRRGRCLERLEKNNGVISPLARLPSDQRAVRSISVIPPAAAPQSPHNTNHVTHSDPRETPLRDPELDLYLDGALWVYTWMELVGSVPGWSCVGLYLDGAL</sequence>
<dbReference type="Pfam" id="PF07686">
    <property type="entry name" value="V-set"/>
    <property type="match status" value="1"/>
</dbReference>
<feature type="compositionally biased region" description="Basic and acidic residues" evidence="4">
    <location>
        <begin position="422"/>
        <end position="432"/>
    </location>
</feature>
<dbReference type="Proteomes" id="UP000824540">
    <property type="component" value="Unassembled WGS sequence"/>
</dbReference>
<dbReference type="Gene3D" id="2.60.40.10">
    <property type="entry name" value="Immunoglobulins"/>
    <property type="match status" value="2"/>
</dbReference>
<feature type="region of interest" description="Disordered" evidence="4">
    <location>
        <begin position="407"/>
        <end position="432"/>
    </location>
</feature>
<keyword evidence="3" id="KW-0472">Membrane</keyword>
<feature type="compositionally biased region" description="Polar residues" evidence="4">
    <location>
        <begin position="300"/>
        <end position="313"/>
    </location>
</feature>
<evidence type="ECO:0000256" key="3">
    <source>
        <dbReference type="ARBA" id="ARBA00023136"/>
    </source>
</evidence>
<dbReference type="InterPro" id="IPR013783">
    <property type="entry name" value="Ig-like_fold"/>
</dbReference>
<proteinExistence type="predicted"/>
<evidence type="ECO:0000259" key="6">
    <source>
        <dbReference type="PROSITE" id="PS50835"/>
    </source>
</evidence>
<feature type="region of interest" description="Disordered" evidence="4">
    <location>
        <begin position="298"/>
        <end position="327"/>
    </location>
</feature>
<dbReference type="InterPro" id="IPR003599">
    <property type="entry name" value="Ig_sub"/>
</dbReference>
<dbReference type="PROSITE" id="PS50835">
    <property type="entry name" value="IG_LIKE"/>
    <property type="match status" value="2"/>
</dbReference>
<dbReference type="GO" id="GO:0004888">
    <property type="term" value="F:transmembrane signaling receptor activity"/>
    <property type="evidence" value="ECO:0007669"/>
    <property type="project" value="TreeGrafter"/>
</dbReference>
<dbReference type="SUPFAM" id="SSF48726">
    <property type="entry name" value="Immunoglobulin"/>
    <property type="match status" value="2"/>
</dbReference>
<evidence type="ECO:0000256" key="5">
    <source>
        <dbReference type="SAM" id="SignalP"/>
    </source>
</evidence>
<accession>A0A8T2N3G5</accession>
<dbReference type="SMART" id="SM00409">
    <property type="entry name" value="IG"/>
    <property type="match status" value="2"/>
</dbReference>
<evidence type="ECO:0000313" key="8">
    <source>
        <dbReference type="Proteomes" id="UP000824540"/>
    </source>
</evidence>
<evidence type="ECO:0000256" key="1">
    <source>
        <dbReference type="ARBA" id="ARBA00004370"/>
    </source>
</evidence>
<comment type="caution">
    <text evidence="7">The sequence shown here is derived from an EMBL/GenBank/DDBJ whole genome shotgun (WGS) entry which is preliminary data.</text>
</comment>
<gene>
    <name evidence="7" type="ORF">JZ751_013876</name>
</gene>